<organism evidence="1 2">
    <name type="scientific">Vigna unguiculata</name>
    <name type="common">Cowpea</name>
    <dbReference type="NCBI Taxonomy" id="3917"/>
    <lineage>
        <taxon>Eukaryota</taxon>
        <taxon>Viridiplantae</taxon>
        <taxon>Streptophyta</taxon>
        <taxon>Embryophyta</taxon>
        <taxon>Tracheophyta</taxon>
        <taxon>Spermatophyta</taxon>
        <taxon>Magnoliopsida</taxon>
        <taxon>eudicotyledons</taxon>
        <taxon>Gunneridae</taxon>
        <taxon>Pentapetalae</taxon>
        <taxon>rosids</taxon>
        <taxon>fabids</taxon>
        <taxon>Fabales</taxon>
        <taxon>Fabaceae</taxon>
        <taxon>Papilionoideae</taxon>
        <taxon>50 kb inversion clade</taxon>
        <taxon>NPAAA clade</taxon>
        <taxon>indigoferoid/millettioid clade</taxon>
        <taxon>Phaseoleae</taxon>
        <taxon>Vigna</taxon>
    </lineage>
</organism>
<reference evidence="1 2" key="1">
    <citation type="submission" date="2019-04" db="EMBL/GenBank/DDBJ databases">
        <title>An improved genome assembly and genetic linkage map for asparagus bean, Vigna unguiculata ssp. sesquipedialis.</title>
        <authorList>
            <person name="Xia Q."/>
            <person name="Zhang R."/>
            <person name="Dong Y."/>
        </authorList>
    </citation>
    <scope>NUCLEOTIDE SEQUENCE [LARGE SCALE GENOMIC DNA]</scope>
    <source>
        <tissue evidence="1">Leaf</tissue>
    </source>
</reference>
<proteinExistence type="predicted"/>
<accession>A0A4D6NMV4</accession>
<name>A0A4D6NMV4_VIGUN</name>
<dbReference type="AlphaFoldDB" id="A0A4D6NMV4"/>
<dbReference type="Proteomes" id="UP000501690">
    <property type="component" value="Linkage Group LG11"/>
</dbReference>
<protein>
    <submittedName>
        <fullName evidence="1">Uncharacterized protein</fullName>
    </submittedName>
</protein>
<sequence length="120" mass="13361">MPALVVDTSAHPRAGHPRAMRYKCYDGSLFPHHTRMPALVVDTSAHPRAGHPRAMRYKCYDGSLFPHHTHVKTFETLHHDSTRLSGIRITWSDSADARTGGGYLCSPPSWSPPSYALQVL</sequence>
<gene>
    <name evidence="1" type="ORF">DEO72_LG11g1341</name>
</gene>
<dbReference type="EMBL" id="CP039355">
    <property type="protein sequence ID" value="QCE14342.1"/>
    <property type="molecule type" value="Genomic_DNA"/>
</dbReference>
<evidence type="ECO:0000313" key="1">
    <source>
        <dbReference type="EMBL" id="QCE14342.1"/>
    </source>
</evidence>
<evidence type="ECO:0000313" key="2">
    <source>
        <dbReference type="Proteomes" id="UP000501690"/>
    </source>
</evidence>
<keyword evidence="2" id="KW-1185">Reference proteome</keyword>